<evidence type="ECO:0000259" key="2">
    <source>
        <dbReference type="Pfam" id="PF16871"/>
    </source>
</evidence>
<dbReference type="AlphaFoldDB" id="A0A517SN71"/>
<keyword evidence="1" id="KW-0732">Signal</keyword>
<protein>
    <recommendedName>
        <fullName evidence="2">DUF5077 domain-containing protein</fullName>
    </recommendedName>
</protein>
<dbReference type="InterPro" id="IPR021862">
    <property type="entry name" value="DUF3472"/>
</dbReference>
<keyword evidence="4" id="KW-1185">Reference proteome</keyword>
<dbReference type="Pfam" id="PF11958">
    <property type="entry name" value="DUF3472"/>
    <property type="match status" value="1"/>
</dbReference>
<evidence type="ECO:0000313" key="4">
    <source>
        <dbReference type="Proteomes" id="UP000315003"/>
    </source>
</evidence>
<dbReference type="Proteomes" id="UP000315003">
    <property type="component" value="Chromosome"/>
</dbReference>
<feature type="chain" id="PRO_5022223222" description="DUF5077 domain-containing protein" evidence="1">
    <location>
        <begin position="27"/>
        <end position="445"/>
    </location>
</feature>
<accession>A0A517SN71</accession>
<evidence type="ECO:0000313" key="3">
    <source>
        <dbReference type="EMBL" id="QDT57575.1"/>
    </source>
</evidence>
<feature type="signal peptide" evidence="1">
    <location>
        <begin position="1"/>
        <end position="26"/>
    </location>
</feature>
<dbReference type="InterPro" id="IPR031712">
    <property type="entry name" value="DUF5077"/>
</dbReference>
<dbReference type="RefSeq" id="WP_145268153.1">
    <property type="nucleotide sequence ID" value="NZ_CP036272.1"/>
</dbReference>
<proteinExistence type="predicted"/>
<name>A0A517SN71_9BACT</name>
<dbReference type="Pfam" id="PF16871">
    <property type="entry name" value="DUF5077"/>
    <property type="match status" value="1"/>
</dbReference>
<dbReference type="EMBL" id="CP036272">
    <property type="protein sequence ID" value="QDT57575.1"/>
    <property type="molecule type" value="Genomic_DNA"/>
</dbReference>
<evidence type="ECO:0000256" key="1">
    <source>
        <dbReference type="SAM" id="SignalP"/>
    </source>
</evidence>
<sequence length="445" mass="48797" precursor="true">MTSSTARFLITALSLFVGGVSGLASFNVATAQQQSAKRWSVPLAGNSFPASPRDGRAIDARSGLRLTAAAEEKGAAEFSAYFRISNPAELQLSFAKAVSNGAVKAVTTINGERFVSDLGQATDQRAAIGNVNVKAAGYVELNIKAIGQGSATLGEIIVESDTADLKVDFVQSNDGNMFYWGRRGPSVHLRYSVPRDRKLQYAYSELTVPEGMDPIGSYFMANGFGQGYFGMQVNSPSERRVLFSVWSPYKTDNPRDIPADQRIQLLGQGDGVHIGQFGNEGSGGQSYMQYPWVAGRTYRFLTEVKPVSETETAYTCWFGDKAKDEWRLVASFKRPKTKTYLTGFHSFLENFSPSFGQFERKVDYGNIWVVDREGQWHSCDSASFSVDATGGRGQRLDFAGGSEGNHFFLRNCGFFSETTKPGSRFQVTPASKTRPEVNLDALPRK</sequence>
<dbReference type="OrthoDB" id="6014523at2"/>
<organism evidence="3 4">
    <name type="scientific">Stieleria bergensis</name>
    <dbReference type="NCBI Taxonomy" id="2528025"/>
    <lineage>
        <taxon>Bacteria</taxon>
        <taxon>Pseudomonadati</taxon>
        <taxon>Planctomycetota</taxon>
        <taxon>Planctomycetia</taxon>
        <taxon>Pirellulales</taxon>
        <taxon>Pirellulaceae</taxon>
        <taxon>Stieleria</taxon>
    </lineage>
</organism>
<feature type="domain" description="DUF5077" evidence="2">
    <location>
        <begin position="41"/>
        <end position="158"/>
    </location>
</feature>
<reference evidence="3 4" key="1">
    <citation type="submission" date="2019-02" db="EMBL/GenBank/DDBJ databases">
        <title>Deep-cultivation of Planctomycetes and their phenomic and genomic characterization uncovers novel biology.</title>
        <authorList>
            <person name="Wiegand S."/>
            <person name="Jogler M."/>
            <person name="Boedeker C."/>
            <person name="Pinto D."/>
            <person name="Vollmers J."/>
            <person name="Rivas-Marin E."/>
            <person name="Kohn T."/>
            <person name="Peeters S.H."/>
            <person name="Heuer A."/>
            <person name="Rast P."/>
            <person name="Oberbeckmann S."/>
            <person name="Bunk B."/>
            <person name="Jeske O."/>
            <person name="Meyerdierks A."/>
            <person name="Storesund J.E."/>
            <person name="Kallscheuer N."/>
            <person name="Luecker S."/>
            <person name="Lage O.M."/>
            <person name="Pohl T."/>
            <person name="Merkel B.J."/>
            <person name="Hornburger P."/>
            <person name="Mueller R.-W."/>
            <person name="Bruemmer F."/>
            <person name="Labrenz M."/>
            <person name="Spormann A.M."/>
            <person name="Op den Camp H."/>
            <person name="Overmann J."/>
            <person name="Amann R."/>
            <person name="Jetten M.S.M."/>
            <person name="Mascher T."/>
            <person name="Medema M.H."/>
            <person name="Devos D.P."/>
            <person name="Kaster A.-K."/>
            <person name="Ovreas L."/>
            <person name="Rohde M."/>
            <person name="Galperin M.Y."/>
            <person name="Jogler C."/>
        </authorList>
    </citation>
    <scope>NUCLEOTIDE SEQUENCE [LARGE SCALE GENOMIC DNA]</scope>
    <source>
        <strain evidence="3 4">SV_7m_r</strain>
    </source>
</reference>
<gene>
    <name evidence="3" type="ORF">SV7mr_00570</name>
</gene>